<dbReference type="AlphaFoldDB" id="F2UEV3"/>
<name>F2UEV3_SALR5</name>
<dbReference type="InterPro" id="IPR015341">
    <property type="entry name" value="Glyco_hydro_38_cen"/>
</dbReference>
<dbReference type="CDD" id="cd00451">
    <property type="entry name" value="GH38N_AMII_euk"/>
    <property type="match status" value="1"/>
</dbReference>
<keyword evidence="4" id="KW-0378">Hydrolase</keyword>
<comment type="cofactor">
    <cofactor evidence="1">
        <name>Zn(2+)</name>
        <dbReference type="ChEBI" id="CHEBI:29105"/>
    </cofactor>
</comment>
<dbReference type="GeneID" id="16072765"/>
<feature type="region of interest" description="Disordered" evidence="7">
    <location>
        <begin position="573"/>
        <end position="592"/>
    </location>
</feature>
<evidence type="ECO:0000256" key="4">
    <source>
        <dbReference type="ARBA" id="ARBA00022801"/>
    </source>
</evidence>
<dbReference type="InterPro" id="IPR013780">
    <property type="entry name" value="Glyco_hydro_b"/>
</dbReference>
<evidence type="ECO:0000313" key="9">
    <source>
        <dbReference type="EMBL" id="EGD75153.1"/>
    </source>
</evidence>
<dbReference type="Gene3D" id="1.20.1270.50">
    <property type="entry name" value="Glycoside hydrolase family 38, central domain"/>
    <property type="match status" value="1"/>
</dbReference>
<dbReference type="SUPFAM" id="SSF88713">
    <property type="entry name" value="Glycoside hydrolase/deacetylase"/>
    <property type="match status" value="1"/>
</dbReference>
<feature type="domain" description="Glycoside hydrolase family 38 central" evidence="8">
    <location>
        <begin position="351"/>
        <end position="440"/>
    </location>
</feature>
<dbReference type="InterPro" id="IPR027291">
    <property type="entry name" value="Glyco_hydro_38_N_sf"/>
</dbReference>
<dbReference type="InterPro" id="IPR050843">
    <property type="entry name" value="Glycosyl_Hydrlase_38"/>
</dbReference>
<feature type="compositionally biased region" description="Low complexity" evidence="7">
    <location>
        <begin position="574"/>
        <end position="591"/>
    </location>
</feature>
<dbReference type="Proteomes" id="UP000007799">
    <property type="component" value="Unassembled WGS sequence"/>
</dbReference>
<proteinExistence type="inferred from homology"/>
<keyword evidence="3" id="KW-0479">Metal-binding</keyword>
<dbReference type="KEGG" id="sre:PTSG_06807"/>
<dbReference type="OrthoDB" id="10261055at2759"/>
<dbReference type="InParanoid" id="F2UEV3"/>
<dbReference type="Pfam" id="PF09261">
    <property type="entry name" value="Alpha-mann_mid"/>
    <property type="match status" value="1"/>
</dbReference>
<dbReference type="InterPro" id="IPR011330">
    <property type="entry name" value="Glyco_hydro/deAcase_b/a-brl"/>
</dbReference>
<dbReference type="Gene3D" id="2.60.40.1180">
    <property type="entry name" value="Golgi alpha-mannosidase II"/>
    <property type="match status" value="1"/>
</dbReference>
<dbReference type="RefSeq" id="XP_004992206.1">
    <property type="nucleotide sequence ID" value="XM_004992149.1"/>
</dbReference>
<evidence type="ECO:0000256" key="2">
    <source>
        <dbReference type="ARBA" id="ARBA00009792"/>
    </source>
</evidence>
<dbReference type="SUPFAM" id="SSF74650">
    <property type="entry name" value="Galactose mutarotase-like"/>
    <property type="match status" value="1"/>
</dbReference>
<dbReference type="GO" id="GO:0004559">
    <property type="term" value="F:alpha-mannosidase activity"/>
    <property type="evidence" value="ECO:0007669"/>
    <property type="project" value="InterPro"/>
</dbReference>
<evidence type="ECO:0000256" key="6">
    <source>
        <dbReference type="ARBA" id="ARBA00023295"/>
    </source>
</evidence>
<dbReference type="Pfam" id="PF01074">
    <property type="entry name" value="Glyco_hydro_38N"/>
    <property type="match status" value="1"/>
</dbReference>
<keyword evidence="10" id="KW-1185">Reference proteome</keyword>
<dbReference type="GO" id="GO:0030246">
    <property type="term" value="F:carbohydrate binding"/>
    <property type="evidence" value="ECO:0007669"/>
    <property type="project" value="InterPro"/>
</dbReference>
<keyword evidence="6" id="KW-0326">Glycosidase</keyword>
<dbReference type="InterPro" id="IPR011013">
    <property type="entry name" value="Gal_mutarotase_sf_dom"/>
</dbReference>
<sequence>MAQLKQLHSGRGIPSLRFIVGTCLLIAAATTLLASAENVQVHLIPHSHQDPGYRETVYGYWRDSVSDTLRTTVQALQDDPTRRFVWEETIWLRYLWESGDADTINGIQHLVKNGQLELIGGGWVMHDEAGSSLWSTANQMTIGLDFLFDKFKTRPKWAWHIDPFGHSVTSPSVFASLGYSAFVINRIPDDEKQERKANRSLELLWTGSTAQHPDSTLLAHVLDSHYATPVLPGVTAAEKAKQLAEQCAQRAKWYRTKHVLVPFGNDFEFKDARLQFDAMDEILRIINNDPASHSNVTIKYSTLNEYFTALHADPNAVFPAAAPGKDFFPYIACSPCTASKCIGLPCGSRDAYWVGYYTSRPHQKLMSFKQDALARSLNILQTLQRHATTTDTTATTSTTGVADADLVVTTARNTSGLMQHHDALPGTSFNYCTISTSECDCVADYNKRIAAAAQSSDNLIGNIEAKLLGVPGNVSVVTAATLANSSYSSPEWTIFISNPVAWRRRDVVQVDIAGVTTSRVINVKTGEIVPSQVVVDPLRGKNFVYIAVDLPPLAIATYRLELGVVDPQQQQQESSSSSSFFSSSSSSSSSSLCNGAVCITFSSTTGRPTAWVDLASGTTHALNVDHVYMRERTPVDADIFSGSNVYDFTPDGTSTSLWPARPTLVSVANGPIVWEQTATLSGDMYVSFRLYNASLVDETQRSLQVQTHTGVMTSASSGSMLMRVSTDVKSGTAFFTDNNAFQRKHRTFDSSLPYSGNFYPVVGAAIVTDANTTARPRAHRDSDSGGFALSLAASRPTAVTSPASGALEMMLHRRIMDLDLRGNDSSVMDDVVLVTLAPASVVQARAAKMSTLHLLPVTVHAVSGRVTPKVATFAPMPKALPDGVHLLDVRLRGSGFDEGVGMWLQGLAGLDGGKVDPSEVLPCLSTRDWERTSLDFRLSINETRSARLKWKSDSSTADGQEGHAAATAAVNVKPESFLAFAS</sequence>
<evidence type="ECO:0000256" key="3">
    <source>
        <dbReference type="ARBA" id="ARBA00022723"/>
    </source>
</evidence>
<dbReference type="PANTHER" id="PTHR11607:SF3">
    <property type="entry name" value="LYSOSOMAL ALPHA-MANNOSIDASE"/>
    <property type="match status" value="1"/>
</dbReference>
<dbReference type="GO" id="GO:0006013">
    <property type="term" value="P:mannose metabolic process"/>
    <property type="evidence" value="ECO:0007669"/>
    <property type="project" value="InterPro"/>
</dbReference>
<dbReference type="InterPro" id="IPR028995">
    <property type="entry name" value="Glyco_hydro_57/38_cen_sf"/>
</dbReference>
<dbReference type="SUPFAM" id="SSF88688">
    <property type="entry name" value="Families 57/38 glycoside transferase middle domain"/>
    <property type="match status" value="1"/>
</dbReference>
<dbReference type="OMA" id="VIRRINW"/>
<protein>
    <recommendedName>
        <fullName evidence="8">Glycoside hydrolase family 38 central domain-containing protein</fullName>
    </recommendedName>
</protein>
<gene>
    <name evidence="9" type="ORF">PTSG_06807</name>
</gene>
<organism evidence="10">
    <name type="scientific">Salpingoeca rosetta (strain ATCC 50818 / BSB-021)</name>
    <dbReference type="NCBI Taxonomy" id="946362"/>
    <lineage>
        <taxon>Eukaryota</taxon>
        <taxon>Choanoflagellata</taxon>
        <taxon>Craspedida</taxon>
        <taxon>Salpingoecidae</taxon>
        <taxon>Salpingoeca</taxon>
    </lineage>
</organism>
<evidence type="ECO:0000256" key="5">
    <source>
        <dbReference type="ARBA" id="ARBA00022833"/>
    </source>
</evidence>
<dbReference type="InterPro" id="IPR037094">
    <property type="entry name" value="Glyco_hydro_38_cen_sf"/>
</dbReference>
<dbReference type="PANTHER" id="PTHR11607">
    <property type="entry name" value="ALPHA-MANNOSIDASE"/>
    <property type="match status" value="1"/>
</dbReference>
<evidence type="ECO:0000256" key="1">
    <source>
        <dbReference type="ARBA" id="ARBA00001947"/>
    </source>
</evidence>
<dbReference type="eggNOG" id="KOG1959">
    <property type="taxonomic scope" value="Eukaryota"/>
</dbReference>
<keyword evidence="5" id="KW-0862">Zinc</keyword>
<dbReference type="GO" id="GO:0046872">
    <property type="term" value="F:metal ion binding"/>
    <property type="evidence" value="ECO:0007669"/>
    <property type="project" value="UniProtKB-KW"/>
</dbReference>
<comment type="similarity">
    <text evidence="2">Belongs to the glycosyl hydrolase 38 family.</text>
</comment>
<evidence type="ECO:0000313" key="10">
    <source>
        <dbReference type="Proteomes" id="UP000007799"/>
    </source>
</evidence>
<dbReference type="Gene3D" id="3.20.110.10">
    <property type="entry name" value="Glycoside hydrolase 38, N terminal domain"/>
    <property type="match status" value="1"/>
</dbReference>
<dbReference type="EMBL" id="GL832971">
    <property type="protein sequence ID" value="EGD75153.1"/>
    <property type="molecule type" value="Genomic_DNA"/>
</dbReference>
<dbReference type="SMART" id="SM00872">
    <property type="entry name" value="Alpha-mann_mid"/>
    <property type="match status" value="1"/>
</dbReference>
<dbReference type="InterPro" id="IPR000602">
    <property type="entry name" value="Glyco_hydro_38_N"/>
</dbReference>
<evidence type="ECO:0000259" key="8">
    <source>
        <dbReference type="SMART" id="SM00872"/>
    </source>
</evidence>
<dbReference type="Gene3D" id="2.70.98.30">
    <property type="entry name" value="Golgi alpha-mannosidase II, domain 4"/>
    <property type="match status" value="1"/>
</dbReference>
<evidence type="ECO:0000256" key="7">
    <source>
        <dbReference type="SAM" id="MobiDB-lite"/>
    </source>
</evidence>
<accession>F2UEV3</accession>
<reference evidence="9" key="1">
    <citation type="submission" date="2009-08" db="EMBL/GenBank/DDBJ databases">
        <title>Annotation of Salpingoeca rosetta.</title>
        <authorList>
            <consortium name="The Broad Institute Genome Sequencing Platform"/>
            <person name="Russ C."/>
            <person name="Cuomo C."/>
            <person name="Burger G."/>
            <person name="Gray M.W."/>
            <person name="Holland P.W.H."/>
            <person name="King N."/>
            <person name="Lang F.B.F."/>
            <person name="Roger A.J."/>
            <person name="Ruiz-Trillo I."/>
            <person name="Young S.K."/>
            <person name="Zeng Q."/>
            <person name="Gargeya S."/>
            <person name="Alvarado L."/>
            <person name="Berlin A."/>
            <person name="Chapman S.B."/>
            <person name="Chen Z."/>
            <person name="Freedman E."/>
            <person name="Gellesch M."/>
            <person name="Goldberg J."/>
            <person name="Griggs A."/>
            <person name="Gujja S."/>
            <person name="Heilman E."/>
            <person name="Heiman D."/>
            <person name="Howarth C."/>
            <person name="Mehta T."/>
            <person name="Neiman D."/>
            <person name="Pearson M."/>
            <person name="Roberts A."/>
            <person name="Saif S."/>
            <person name="Shea T."/>
            <person name="Shenoy N."/>
            <person name="Sisk P."/>
            <person name="Stolte C."/>
            <person name="Sykes S."/>
            <person name="White J."/>
            <person name="Yandava C."/>
            <person name="Haas B."/>
            <person name="Nusbaum C."/>
            <person name="Birren B."/>
        </authorList>
    </citation>
    <scope>NUCLEOTIDE SEQUENCE [LARGE SCALE GENOMIC DNA]</scope>
    <source>
        <strain evidence="9">ATCC 50818</strain>
    </source>
</reference>